<dbReference type="EMBL" id="BSXU01007161">
    <property type="protein sequence ID" value="GMG56279.1"/>
    <property type="molecule type" value="Genomic_DNA"/>
</dbReference>
<dbReference type="Proteomes" id="UP001165063">
    <property type="component" value="Unassembled WGS sequence"/>
</dbReference>
<sequence>MLLPIAEFCINSSPSVALGGSSPFQVSYGFNPSSPTSLSFALSEEGREADDLTETLDRYSKAAKAALNQAHEKARTYHNLRHKHVELEVGNAVFIDYQAIPVGDVHNQKLLSSFRTKFVGPFEVVAKRSAVNYELALPSSFKRSPVFHISQLRLKKDLPAGFFRAPSAPSAGFRSYKDGTVDMEIKAICDHKKKAKGYVVQVLFVDGSKEWKRLSEVRKSAGELVTGYAVKNSLSW</sequence>
<reference evidence="3" key="1">
    <citation type="submission" date="2023-04" db="EMBL/GenBank/DDBJ databases">
        <title>Ambrosiozyma monospora NBRC 1965.</title>
        <authorList>
            <person name="Ichikawa N."/>
            <person name="Sato H."/>
            <person name="Tonouchi N."/>
        </authorList>
    </citation>
    <scope>NUCLEOTIDE SEQUENCE</scope>
    <source>
        <strain evidence="3">NBRC 1965</strain>
    </source>
</reference>
<dbReference type="InterPro" id="IPR056924">
    <property type="entry name" value="SH3_Tf2-1"/>
</dbReference>
<evidence type="ECO:0000256" key="1">
    <source>
        <dbReference type="SAM" id="Coils"/>
    </source>
</evidence>
<proteinExistence type="predicted"/>
<dbReference type="OrthoDB" id="4488294at2759"/>
<protein>
    <submittedName>
        <fullName evidence="3">Unnamed protein product</fullName>
    </submittedName>
</protein>
<keyword evidence="4" id="KW-1185">Reference proteome</keyword>
<accession>A0A9W6Z898</accession>
<feature type="coiled-coil region" evidence="1">
    <location>
        <begin position="42"/>
        <end position="69"/>
    </location>
</feature>
<evidence type="ECO:0000313" key="4">
    <source>
        <dbReference type="Proteomes" id="UP001165063"/>
    </source>
</evidence>
<evidence type="ECO:0000313" key="3">
    <source>
        <dbReference type="EMBL" id="GMG56279.1"/>
    </source>
</evidence>
<feature type="domain" description="Tf2-1-like SH3-like" evidence="2">
    <location>
        <begin position="114"/>
        <end position="153"/>
    </location>
</feature>
<keyword evidence="1" id="KW-0175">Coiled coil</keyword>
<gene>
    <name evidence="3" type="ORF">Amon01_000834600</name>
</gene>
<comment type="caution">
    <text evidence="3">The sequence shown here is derived from an EMBL/GenBank/DDBJ whole genome shotgun (WGS) entry which is preliminary data.</text>
</comment>
<name>A0A9W6Z898_AMBMO</name>
<organism evidence="3 4">
    <name type="scientific">Ambrosiozyma monospora</name>
    <name type="common">Yeast</name>
    <name type="synonym">Endomycopsis monosporus</name>
    <dbReference type="NCBI Taxonomy" id="43982"/>
    <lineage>
        <taxon>Eukaryota</taxon>
        <taxon>Fungi</taxon>
        <taxon>Dikarya</taxon>
        <taxon>Ascomycota</taxon>
        <taxon>Saccharomycotina</taxon>
        <taxon>Pichiomycetes</taxon>
        <taxon>Pichiales</taxon>
        <taxon>Pichiaceae</taxon>
        <taxon>Ambrosiozyma</taxon>
    </lineage>
</organism>
<dbReference type="Pfam" id="PF24626">
    <property type="entry name" value="SH3_Tf2-1"/>
    <property type="match status" value="1"/>
</dbReference>
<dbReference type="AlphaFoldDB" id="A0A9W6Z898"/>
<evidence type="ECO:0000259" key="2">
    <source>
        <dbReference type="Pfam" id="PF24626"/>
    </source>
</evidence>